<keyword evidence="2" id="KW-1185">Reference proteome</keyword>
<protein>
    <submittedName>
        <fullName evidence="1">Uncharacterized protein</fullName>
    </submittedName>
</protein>
<organism evidence="1 2">
    <name type="scientific">Laceyella tengchongensis</name>
    <dbReference type="NCBI Taxonomy" id="574699"/>
    <lineage>
        <taxon>Bacteria</taxon>
        <taxon>Bacillati</taxon>
        <taxon>Bacillota</taxon>
        <taxon>Bacilli</taxon>
        <taxon>Bacillales</taxon>
        <taxon>Thermoactinomycetaceae</taxon>
        <taxon>Laceyella</taxon>
    </lineage>
</organism>
<reference evidence="1" key="1">
    <citation type="submission" date="2017-05" db="EMBL/GenBank/DDBJ databases">
        <authorList>
            <person name="Varghese N."/>
            <person name="Submissions S."/>
        </authorList>
    </citation>
    <scope>NUCLEOTIDE SEQUENCE</scope>
    <source>
        <strain evidence="1">DSM 45262</strain>
    </source>
</reference>
<evidence type="ECO:0000313" key="2">
    <source>
        <dbReference type="Proteomes" id="UP001157946"/>
    </source>
</evidence>
<dbReference type="Proteomes" id="UP001157946">
    <property type="component" value="Unassembled WGS sequence"/>
</dbReference>
<proteinExistence type="predicted"/>
<gene>
    <name evidence="1" type="ORF">SAMN06265361_101694</name>
</gene>
<evidence type="ECO:0000313" key="1">
    <source>
        <dbReference type="EMBL" id="SMP06332.1"/>
    </source>
</evidence>
<name>A0AA45WK90_9BACL</name>
<comment type="caution">
    <text evidence="1">The sequence shown here is derived from an EMBL/GenBank/DDBJ whole genome shotgun (WGS) entry which is preliminary data.</text>
</comment>
<dbReference type="AlphaFoldDB" id="A0AA45WK90"/>
<sequence>MVESVVGREGGFAVLIGCRSETSGMRLWCFPSVGVDEIGGSIGML</sequence>
<accession>A0AA45WK90</accession>
<dbReference type="EMBL" id="FXTU01000001">
    <property type="protein sequence ID" value="SMP06332.1"/>
    <property type="molecule type" value="Genomic_DNA"/>
</dbReference>